<organism evidence="3 4">
    <name type="scientific">Sinocyclocheilus anshuiensis</name>
    <dbReference type="NCBI Taxonomy" id="1608454"/>
    <lineage>
        <taxon>Eukaryota</taxon>
        <taxon>Metazoa</taxon>
        <taxon>Chordata</taxon>
        <taxon>Craniata</taxon>
        <taxon>Vertebrata</taxon>
        <taxon>Euteleostomi</taxon>
        <taxon>Actinopterygii</taxon>
        <taxon>Neopterygii</taxon>
        <taxon>Teleostei</taxon>
        <taxon>Ostariophysi</taxon>
        <taxon>Cypriniformes</taxon>
        <taxon>Cyprinidae</taxon>
        <taxon>Cyprininae</taxon>
        <taxon>Sinocyclocheilus</taxon>
    </lineage>
</organism>
<feature type="compositionally biased region" description="Basic residues" evidence="1">
    <location>
        <begin position="1"/>
        <end position="29"/>
    </location>
</feature>
<reference evidence="3" key="2">
    <citation type="submission" date="2025-09" db="UniProtKB">
        <authorList>
            <consortium name="Ensembl"/>
        </authorList>
    </citation>
    <scope>IDENTIFICATION</scope>
</reference>
<evidence type="ECO:0000256" key="1">
    <source>
        <dbReference type="SAM" id="MobiDB-lite"/>
    </source>
</evidence>
<keyword evidence="4" id="KW-1185">Reference proteome</keyword>
<proteinExistence type="predicted"/>
<keyword evidence="2" id="KW-1133">Transmembrane helix</keyword>
<reference evidence="3" key="1">
    <citation type="submission" date="2025-08" db="UniProtKB">
        <authorList>
            <consortium name="Ensembl"/>
        </authorList>
    </citation>
    <scope>IDENTIFICATION</scope>
</reference>
<keyword evidence="2" id="KW-0472">Membrane</keyword>
<protein>
    <submittedName>
        <fullName evidence="3">Uncharacterized protein</fullName>
    </submittedName>
</protein>
<keyword evidence="2" id="KW-0812">Transmembrane</keyword>
<feature type="region of interest" description="Disordered" evidence="1">
    <location>
        <begin position="1"/>
        <end position="49"/>
    </location>
</feature>
<accession>A0A671SDY5</accession>
<feature type="transmembrane region" description="Helical" evidence="2">
    <location>
        <begin position="80"/>
        <end position="101"/>
    </location>
</feature>
<dbReference type="Ensembl" id="ENSSANT00000099721.1">
    <property type="protein sequence ID" value="ENSSANP00000093898.1"/>
    <property type="gene ID" value="ENSSANG00000046280.1"/>
</dbReference>
<evidence type="ECO:0000313" key="4">
    <source>
        <dbReference type="Proteomes" id="UP000472260"/>
    </source>
</evidence>
<dbReference type="AlphaFoldDB" id="A0A671SDY5"/>
<sequence>MVSKPKGRQCGKPKGRQCGKPKGRQCGKPKGRECGKPKGRQCGKPKGRQCGNCVSSSPPPVCINSVPCVCSSVRYCSRHVYVYMYCVSVPCSFVIIKPIWIDVLLVSLRSLLLSPLSSAPVTVRLGETQ</sequence>
<feature type="compositionally biased region" description="Basic residues" evidence="1">
    <location>
        <begin position="37"/>
        <end position="47"/>
    </location>
</feature>
<name>A0A671SDY5_9TELE</name>
<evidence type="ECO:0000313" key="3">
    <source>
        <dbReference type="Ensembl" id="ENSSANP00000093898.1"/>
    </source>
</evidence>
<evidence type="ECO:0000256" key="2">
    <source>
        <dbReference type="SAM" id="Phobius"/>
    </source>
</evidence>
<dbReference type="Proteomes" id="UP000472260">
    <property type="component" value="Unassembled WGS sequence"/>
</dbReference>